<sequence length="360" mass="39737">MGFVQHLIILSALLLIQTESFSFRPDPAPSAQLDRREALKATLGFASVLLSPLTSNAIDYSDDQQGIGVITDSSIGKAFRRSVVRGAQVADKLDEGWEKLSDGLRDKSKCDKNTGRRLYDNGVRKDGTPIGNPGLGALCSLATLVSATKEDYLQKAIQDTKDLVRPSFERSMIGSDEEKRKKSFNFEFYSVMRAITNVLGERRVSVRDFQLAWGRELVSMYAPSANRKDYSSPFPKIDEFEDYDYDKNKLLDALGAVTVTLDAFKSGGILGFVEISIPYDDYGSVVTVAVDDYVPITAEILLSEQKLLSQGPIQALVVYLLENASIAFAADTFYLDPSTTSQTAYNPTQLLLSLSNLRKM</sequence>
<reference evidence="2" key="1">
    <citation type="submission" date="2023-06" db="EMBL/GenBank/DDBJ databases">
        <title>Survivors Of The Sea: Transcriptome response of Skeletonema marinoi to long-term dormancy.</title>
        <authorList>
            <person name="Pinder M.I.M."/>
            <person name="Kourtchenko O."/>
            <person name="Robertson E.K."/>
            <person name="Larsson T."/>
            <person name="Maumus F."/>
            <person name="Osuna-Cruz C.M."/>
            <person name="Vancaester E."/>
            <person name="Stenow R."/>
            <person name="Vandepoele K."/>
            <person name="Ploug H."/>
            <person name="Bruchert V."/>
            <person name="Godhe A."/>
            <person name="Topel M."/>
        </authorList>
    </citation>
    <scope>NUCLEOTIDE SEQUENCE</scope>
    <source>
        <strain evidence="2">R05AC</strain>
    </source>
</reference>
<gene>
    <name evidence="2" type="ORF">QTG54_005796</name>
</gene>
<keyword evidence="1" id="KW-0732">Signal</keyword>
<name>A0AAD9DEV0_9STRA</name>
<evidence type="ECO:0000256" key="1">
    <source>
        <dbReference type="SAM" id="SignalP"/>
    </source>
</evidence>
<comment type="caution">
    <text evidence="2">The sequence shown here is derived from an EMBL/GenBank/DDBJ whole genome shotgun (WGS) entry which is preliminary data.</text>
</comment>
<keyword evidence="3" id="KW-1185">Reference proteome</keyword>
<proteinExistence type="predicted"/>
<dbReference type="Proteomes" id="UP001224775">
    <property type="component" value="Unassembled WGS sequence"/>
</dbReference>
<dbReference type="EMBL" id="JATAAI010000009">
    <property type="protein sequence ID" value="KAK1743175.1"/>
    <property type="molecule type" value="Genomic_DNA"/>
</dbReference>
<protein>
    <submittedName>
        <fullName evidence="2">Uncharacterized protein</fullName>
    </submittedName>
</protein>
<evidence type="ECO:0000313" key="3">
    <source>
        <dbReference type="Proteomes" id="UP001224775"/>
    </source>
</evidence>
<feature type="chain" id="PRO_5041991461" evidence="1">
    <location>
        <begin position="23"/>
        <end position="360"/>
    </location>
</feature>
<organism evidence="2 3">
    <name type="scientific">Skeletonema marinoi</name>
    <dbReference type="NCBI Taxonomy" id="267567"/>
    <lineage>
        <taxon>Eukaryota</taxon>
        <taxon>Sar</taxon>
        <taxon>Stramenopiles</taxon>
        <taxon>Ochrophyta</taxon>
        <taxon>Bacillariophyta</taxon>
        <taxon>Coscinodiscophyceae</taxon>
        <taxon>Thalassiosirophycidae</taxon>
        <taxon>Thalassiosirales</taxon>
        <taxon>Skeletonemataceae</taxon>
        <taxon>Skeletonema</taxon>
        <taxon>Skeletonema marinoi-dohrnii complex</taxon>
    </lineage>
</organism>
<evidence type="ECO:0000313" key="2">
    <source>
        <dbReference type="EMBL" id="KAK1743175.1"/>
    </source>
</evidence>
<dbReference type="AlphaFoldDB" id="A0AAD9DEV0"/>
<feature type="signal peptide" evidence="1">
    <location>
        <begin position="1"/>
        <end position="22"/>
    </location>
</feature>
<accession>A0AAD9DEV0</accession>